<name>A0A4D4JHZ1_9PSEU</name>
<accession>A0A4D4JHZ1</accession>
<reference evidence="2" key="1">
    <citation type="submission" date="2019-04" db="EMBL/GenBank/DDBJ databases">
        <title>Draft genome sequence of Pseudonocardiaceae bacterium SL3-2-4.</title>
        <authorList>
            <person name="Ningsih F."/>
            <person name="Yokota A."/>
            <person name="Sakai Y."/>
            <person name="Nanatani K."/>
            <person name="Yabe S."/>
            <person name="Oetari A."/>
            <person name="Sjamsuridzal W."/>
        </authorList>
    </citation>
    <scope>NUCLEOTIDE SEQUENCE [LARGE SCALE GENOMIC DNA]</scope>
    <source>
        <strain evidence="2">SL3-2-4</strain>
    </source>
</reference>
<proteinExistence type="predicted"/>
<organism evidence="1 2">
    <name type="scientific">Gandjariella thermophila</name>
    <dbReference type="NCBI Taxonomy" id="1931992"/>
    <lineage>
        <taxon>Bacteria</taxon>
        <taxon>Bacillati</taxon>
        <taxon>Actinomycetota</taxon>
        <taxon>Actinomycetes</taxon>
        <taxon>Pseudonocardiales</taxon>
        <taxon>Pseudonocardiaceae</taxon>
        <taxon>Gandjariella</taxon>
    </lineage>
</organism>
<evidence type="ECO:0000313" key="2">
    <source>
        <dbReference type="Proteomes" id="UP000298860"/>
    </source>
</evidence>
<dbReference type="AlphaFoldDB" id="A0A4D4JHZ1"/>
<dbReference type="RefSeq" id="WP_137816801.1">
    <property type="nucleotide sequence ID" value="NZ_BJFL01000065.1"/>
</dbReference>
<protein>
    <recommendedName>
        <fullName evidence="3">Antitoxin</fullName>
    </recommendedName>
</protein>
<dbReference type="Proteomes" id="UP000298860">
    <property type="component" value="Unassembled WGS sequence"/>
</dbReference>
<dbReference type="EMBL" id="BJFL01000065">
    <property type="protein sequence ID" value="GDY33889.1"/>
    <property type="molecule type" value="Genomic_DNA"/>
</dbReference>
<evidence type="ECO:0000313" key="1">
    <source>
        <dbReference type="EMBL" id="GDY33889.1"/>
    </source>
</evidence>
<comment type="caution">
    <text evidence="1">The sequence shown here is derived from an EMBL/GenBank/DDBJ whole genome shotgun (WGS) entry which is preliminary data.</text>
</comment>
<sequence>MRQTRHKLGQWAAACRDIARRRREILVVPTEDQRVALIVPPGEAAVLEPLEVGRLRAALRDVVLALDHTRTPEQREQGTQPVQVSV</sequence>
<keyword evidence="2" id="KW-1185">Reference proteome</keyword>
<evidence type="ECO:0008006" key="3">
    <source>
        <dbReference type="Google" id="ProtNLM"/>
    </source>
</evidence>
<gene>
    <name evidence="1" type="ORF">GTS_55220</name>
</gene>